<feature type="active site" description="Proton donor" evidence="5">
    <location>
        <position position="127"/>
    </location>
</feature>
<dbReference type="InterPro" id="IPR017867">
    <property type="entry name" value="Tyr_phospatase_low_mol_wt"/>
</dbReference>
<dbReference type="GO" id="GO:0004725">
    <property type="term" value="F:protein tyrosine phosphatase activity"/>
    <property type="evidence" value="ECO:0007669"/>
    <property type="project" value="UniProtKB-EC"/>
</dbReference>
<dbReference type="EMBL" id="WHUG01000015">
    <property type="protein sequence ID" value="MQA41752.1"/>
    <property type="molecule type" value="Genomic_DNA"/>
</dbReference>
<evidence type="ECO:0000313" key="8">
    <source>
        <dbReference type="Proteomes" id="UP000440498"/>
    </source>
</evidence>
<dbReference type="EC" id="3.1.3.48" evidence="2"/>
<feature type="active site" evidence="5">
    <location>
        <position position="16"/>
    </location>
</feature>
<evidence type="ECO:0000259" key="6">
    <source>
        <dbReference type="SMART" id="SM00226"/>
    </source>
</evidence>
<keyword evidence="3" id="KW-0378">Hydrolase</keyword>
<keyword evidence="8" id="KW-1185">Reference proteome</keyword>
<dbReference type="SMART" id="SM00226">
    <property type="entry name" value="LMWPc"/>
    <property type="match status" value="1"/>
</dbReference>
<dbReference type="SUPFAM" id="SSF52788">
    <property type="entry name" value="Phosphotyrosine protein phosphatases I"/>
    <property type="match status" value="1"/>
</dbReference>
<evidence type="ECO:0000313" key="7">
    <source>
        <dbReference type="EMBL" id="MQA41752.1"/>
    </source>
</evidence>
<evidence type="ECO:0000256" key="2">
    <source>
        <dbReference type="ARBA" id="ARBA00013064"/>
    </source>
</evidence>
<dbReference type="PANTHER" id="PTHR11717">
    <property type="entry name" value="LOW MOLECULAR WEIGHT PROTEIN TYROSINE PHOSPHATASE"/>
    <property type="match status" value="1"/>
</dbReference>
<comment type="caution">
    <text evidence="7">The sequence shown here is derived from an EMBL/GenBank/DDBJ whole genome shotgun (WGS) entry which is preliminary data.</text>
</comment>
<gene>
    <name evidence="7" type="ORF">GEV02_26755</name>
</gene>
<dbReference type="Proteomes" id="UP000440498">
    <property type="component" value="Unassembled WGS sequence"/>
</dbReference>
<dbReference type="Gene3D" id="3.40.50.2300">
    <property type="match status" value="1"/>
</dbReference>
<organism evidence="7 8">
    <name type="scientific">Rugamonas aquatica</name>
    <dbReference type="NCBI Taxonomy" id="2743357"/>
    <lineage>
        <taxon>Bacteria</taxon>
        <taxon>Pseudomonadati</taxon>
        <taxon>Pseudomonadota</taxon>
        <taxon>Betaproteobacteria</taxon>
        <taxon>Burkholderiales</taxon>
        <taxon>Oxalobacteraceae</taxon>
        <taxon>Telluria group</taxon>
        <taxon>Rugamonas</taxon>
    </lineage>
</organism>
<dbReference type="InterPro" id="IPR050438">
    <property type="entry name" value="LMW_PTPase"/>
</dbReference>
<dbReference type="RefSeq" id="WP_152840947.1">
    <property type="nucleotide sequence ID" value="NZ_WHUG01000015.1"/>
</dbReference>
<name>A0A6A7NA88_9BURK</name>
<dbReference type="PRINTS" id="PR00719">
    <property type="entry name" value="LMWPTPASE"/>
</dbReference>
<sequence length="157" mass="17387">MAKTSVLFVCMGNICRSPTAEGVFRHRVEAAGLSEQFRIDSAGTHGYHVGEPPDARSMEYAARRGYDLSTQRSRKVTASDFEEFDHVLAMDHDNLSLLEAACPPQHRHKLGLFMAHASRSGSDVVPDPYYGGGRGFDLVLDYIEDASDGLIKRLRKT</sequence>
<evidence type="ECO:0000256" key="5">
    <source>
        <dbReference type="PIRSR" id="PIRSR617867-1"/>
    </source>
</evidence>
<dbReference type="InterPro" id="IPR023485">
    <property type="entry name" value="Ptyr_pPase"/>
</dbReference>
<dbReference type="InterPro" id="IPR036196">
    <property type="entry name" value="Ptyr_pPase_sf"/>
</dbReference>
<dbReference type="CDD" id="cd16343">
    <property type="entry name" value="LMWPTP"/>
    <property type="match status" value="1"/>
</dbReference>
<reference evidence="7 8" key="1">
    <citation type="submission" date="2019-10" db="EMBL/GenBank/DDBJ databases">
        <title>Two novel species isolated from a subtropical stream in China.</title>
        <authorList>
            <person name="Lu H."/>
        </authorList>
    </citation>
    <scope>NUCLEOTIDE SEQUENCE [LARGE SCALE GENOMIC DNA]</scope>
    <source>
        <strain evidence="7 8">FT29W</strain>
    </source>
</reference>
<dbReference type="PANTHER" id="PTHR11717:SF7">
    <property type="entry name" value="LOW MOLECULAR WEIGHT PHOSPHOTYROSINE PROTEIN PHOSPHATASE"/>
    <property type="match status" value="1"/>
</dbReference>
<feature type="active site" description="Nucleophile" evidence="5">
    <location>
        <position position="10"/>
    </location>
</feature>
<accession>A0A6A7NA88</accession>
<protein>
    <recommendedName>
        <fullName evidence="2">protein-tyrosine-phosphatase</fullName>
        <ecNumber evidence="2">3.1.3.48</ecNumber>
    </recommendedName>
</protein>
<keyword evidence="4" id="KW-0904">Protein phosphatase</keyword>
<dbReference type="FunFam" id="3.40.50.2300:FF:000113">
    <property type="entry name" value="Low molecular weight protein-tyrosine-phosphatase"/>
    <property type="match status" value="1"/>
</dbReference>
<dbReference type="Pfam" id="PF01451">
    <property type="entry name" value="LMWPc"/>
    <property type="match status" value="1"/>
</dbReference>
<comment type="similarity">
    <text evidence="1">Belongs to the low molecular weight phosphotyrosine protein phosphatase family.</text>
</comment>
<dbReference type="AlphaFoldDB" id="A0A6A7NA88"/>
<evidence type="ECO:0000256" key="4">
    <source>
        <dbReference type="ARBA" id="ARBA00022912"/>
    </source>
</evidence>
<evidence type="ECO:0000256" key="1">
    <source>
        <dbReference type="ARBA" id="ARBA00011063"/>
    </source>
</evidence>
<evidence type="ECO:0000256" key="3">
    <source>
        <dbReference type="ARBA" id="ARBA00022801"/>
    </source>
</evidence>
<feature type="domain" description="Phosphotyrosine protein phosphatase I" evidence="6">
    <location>
        <begin position="4"/>
        <end position="153"/>
    </location>
</feature>
<proteinExistence type="inferred from homology"/>